<keyword evidence="9 14" id="KW-0560">Oxidoreductase</keyword>
<keyword evidence="10 13" id="KW-0408">Iron</keyword>
<dbReference type="InterPro" id="IPR036396">
    <property type="entry name" value="Cyt_P450_sf"/>
</dbReference>
<gene>
    <name evidence="15" type="primary">I1R980</name>
</gene>
<comment type="cofactor">
    <cofactor evidence="1 13">
        <name>heme</name>
        <dbReference type="ChEBI" id="CHEBI:30413"/>
    </cofactor>
</comment>
<evidence type="ECO:0000256" key="6">
    <source>
        <dbReference type="ARBA" id="ARBA00022692"/>
    </source>
</evidence>
<evidence type="ECO:0000256" key="14">
    <source>
        <dbReference type="RuleBase" id="RU000461"/>
    </source>
</evidence>
<evidence type="ECO:0000256" key="8">
    <source>
        <dbReference type="ARBA" id="ARBA00022989"/>
    </source>
</evidence>
<evidence type="ECO:0000256" key="3">
    <source>
        <dbReference type="ARBA" id="ARBA00005179"/>
    </source>
</evidence>
<dbReference type="PANTHER" id="PTHR46300">
    <property type="entry name" value="P450, PUTATIVE (EUROFUNG)-RELATED-RELATED"/>
    <property type="match status" value="1"/>
</dbReference>
<dbReference type="InterPro" id="IPR001128">
    <property type="entry name" value="Cyt_P450"/>
</dbReference>
<evidence type="ECO:0000256" key="12">
    <source>
        <dbReference type="ARBA" id="ARBA00023136"/>
    </source>
</evidence>
<dbReference type="PANTHER" id="PTHR46300:SF7">
    <property type="entry name" value="P450, PUTATIVE (EUROFUNG)-RELATED"/>
    <property type="match status" value="1"/>
</dbReference>
<dbReference type="GO" id="GO:0005506">
    <property type="term" value="F:iron ion binding"/>
    <property type="evidence" value="ECO:0007669"/>
    <property type="project" value="InterPro"/>
</dbReference>
<organism evidence="15">
    <name type="scientific">Ganoderma boninense</name>
    <dbReference type="NCBI Taxonomy" id="34458"/>
    <lineage>
        <taxon>Eukaryota</taxon>
        <taxon>Fungi</taxon>
        <taxon>Dikarya</taxon>
        <taxon>Basidiomycota</taxon>
        <taxon>Agaricomycotina</taxon>
        <taxon>Agaricomycetes</taxon>
        <taxon>Polyporales</taxon>
        <taxon>Polyporaceae</taxon>
        <taxon>Ganoderma</taxon>
    </lineage>
</organism>
<evidence type="ECO:0000256" key="2">
    <source>
        <dbReference type="ARBA" id="ARBA00004167"/>
    </source>
</evidence>
<dbReference type="InterPro" id="IPR050364">
    <property type="entry name" value="Cytochrome_P450_fung"/>
</dbReference>
<dbReference type="InterPro" id="IPR002401">
    <property type="entry name" value="Cyt_P450_E_grp-I"/>
</dbReference>
<evidence type="ECO:0000256" key="13">
    <source>
        <dbReference type="PIRSR" id="PIRSR602401-1"/>
    </source>
</evidence>
<dbReference type="PRINTS" id="PR00463">
    <property type="entry name" value="EP450I"/>
</dbReference>
<dbReference type="AlphaFoldDB" id="A0A5K1K795"/>
<evidence type="ECO:0000256" key="1">
    <source>
        <dbReference type="ARBA" id="ARBA00001971"/>
    </source>
</evidence>
<keyword evidence="8" id="KW-1133">Transmembrane helix</keyword>
<evidence type="ECO:0000256" key="4">
    <source>
        <dbReference type="ARBA" id="ARBA00010617"/>
    </source>
</evidence>
<protein>
    <submittedName>
        <fullName evidence="15">N/A</fullName>
    </submittedName>
</protein>
<evidence type="ECO:0000256" key="9">
    <source>
        <dbReference type="ARBA" id="ARBA00023002"/>
    </source>
</evidence>
<keyword evidence="12" id="KW-0472">Membrane</keyword>
<dbReference type="GO" id="GO:0004497">
    <property type="term" value="F:monooxygenase activity"/>
    <property type="evidence" value="ECO:0007669"/>
    <property type="project" value="UniProtKB-KW"/>
</dbReference>
<dbReference type="InterPro" id="IPR017972">
    <property type="entry name" value="Cyt_P450_CS"/>
</dbReference>
<reference evidence="15" key="1">
    <citation type="submission" date="2019-10" db="EMBL/GenBank/DDBJ databases">
        <authorList>
            <person name="Nor Muhammad N."/>
        </authorList>
    </citation>
    <scope>NUCLEOTIDE SEQUENCE</scope>
</reference>
<evidence type="ECO:0000256" key="5">
    <source>
        <dbReference type="ARBA" id="ARBA00022617"/>
    </source>
</evidence>
<evidence type="ECO:0000313" key="15">
    <source>
        <dbReference type="EMBL" id="VWP02389.1"/>
    </source>
</evidence>
<keyword evidence="11 14" id="KW-0503">Monooxygenase</keyword>
<dbReference type="GO" id="GO:0020037">
    <property type="term" value="F:heme binding"/>
    <property type="evidence" value="ECO:0007669"/>
    <property type="project" value="InterPro"/>
</dbReference>
<name>A0A5K1K795_9APHY</name>
<evidence type="ECO:0000256" key="10">
    <source>
        <dbReference type="ARBA" id="ARBA00023004"/>
    </source>
</evidence>
<dbReference type="PROSITE" id="PS00086">
    <property type="entry name" value="CYTOCHROME_P450"/>
    <property type="match status" value="1"/>
</dbReference>
<proteinExistence type="inferred from homology"/>
<dbReference type="GO" id="GO:0016020">
    <property type="term" value="C:membrane"/>
    <property type="evidence" value="ECO:0007669"/>
    <property type="project" value="UniProtKB-SubCell"/>
</dbReference>
<keyword evidence="7 13" id="KW-0479">Metal-binding</keyword>
<keyword evidence="5 13" id="KW-0349">Heme</keyword>
<evidence type="ECO:0000256" key="7">
    <source>
        <dbReference type="ARBA" id="ARBA00022723"/>
    </source>
</evidence>
<dbReference type="CDD" id="cd11065">
    <property type="entry name" value="CYP64-like"/>
    <property type="match status" value="1"/>
</dbReference>
<dbReference type="GO" id="GO:0016705">
    <property type="term" value="F:oxidoreductase activity, acting on paired donors, with incorporation or reduction of molecular oxygen"/>
    <property type="evidence" value="ECO:0007669"/>
    <property type="project" value="InterPro"/>
</dbReference>
<comment type="similarity">
    <text evidence="4 14">Belongs to the cytochrome P450 family.</text>
</comment>
<comment type="pathway">
    <text evidence="3">Secondary metabolite biosynthesis.</text>
</comment>
<feature type="binding site" description="axial binding residue" evidence="13">
    <location>
        <position position="340"/>
    </location>
    <ligand>
        <name>heme</name>
        <dbReference type="ChEBI" id="CHEBI:30413"/>
    </ligand>
    <ligandPart>
        <name>Fe</name>
        <dbReference type="ChEBI" id="CHEBI:18248"/>
    </ligandPart>
</feature>
<evidence type="ECO:0000256" key="11">
    <source>
        <dbReference type="ARBA" id="ARBA00023033"/>
    </source>
</evidence>
<dbReference type="Pfam" id="PF00067">
    <property type="entry name" value="p450"/>
    <property type="match status" value="1"/>
</dbReference>
<dbReference type="EMBL" id="LR730169">
    <property type="protein sequence ID" value="VWP02389.1"/>
    <property type="molecule type" value="Genomic_DNA"/>
</dbReference>
<dbReference type="Gene3D" id="1.10.630.10">
    <property type="entry name" value="Cytochrome P450"/>
    <property type="match status" value="1"/>
</dbReference>
<keyword evidence="6" id="KW-0812">Transmembrane</keyword>
<accession>A0A5K1K795</accession>
<comment type="subcellular location">
    <subcellularLocation>
        <location evidence="2">Membrane</location>
        <topology evidence="2">Single-pass membrane protein</topology>
    </subcellularLocation>
</comment>
<dbReference type="SUPFAM" id="SSF48264">
    <property type="entry name" value="Cytochrome P450"/>
    <property type="match status" value="1"/>
</dbReference>
<dbReference type="PRINTS" id="PR00385">
    <property type="entry name" value="P450"/>
</dbReference>
<sequence length="420" mass="48037">MTPSAQDGIGFSTRFPALWYLDKHTANTSDRLRCPIVELPGSNLNFGFMRYGQWWRRHRRAFWQQFHQKAIQQYRHIHESITLIFLEMLLESPSRLNQLIRFNFASVMLKTAYDIDVKDENDLYVQISEEAATGAVTGLVPGKFPVEYLPFLRHIPPWFPGARSQRLWKKWMAAGERLKNVPFEHAKAKLVLSVEDEEIIKNVGAVIFEGMFLGVSLHPEVLRKAHAELDAVVGPYRMPNFGDRDSLVYVNAIIKESMRWHSVLPLGIPHATVADDEFRGYFIPAGTMLLANTWACMNDPEVYDDPDVFRPERFIRDGKLDRKTVRDPSAFVFGYGRRICPGRYFAEDTVFISVARILHVFDITPPVGEDGRPIKIEHVCSDTFVSYPEDFRCTIKARSAAAEALIRACAAEVRAGQTKE</sequence>